<gene>
    <name evidence="3" type="ORF">G8A79_003565</name>
</gene>
<dbReference type="Pfam" id="PF00557">
    <property type="entry name" value="Peptidase_M24"/>
    <property type="match status" value="1"/>
</dbReference>
<dbReference type="InterPro" id="IPR000587">
    <property type="entry name" value="Creatinase_N"/>
</dbReference>
<reference evidence="3" key="2">
    <citation type="submission" date="2020-02" db="EMBL/GenBank/DDBJ databases">
        <authorList>
            <consortium name="NCBI Pathogen Detection Project"/>
        </authorList>
    </citation>
    <scope>NUCLEOTIDE SEQUENCE</scope>
    <source>
        <strain evidence="3">MA.1090900036</strain>
    </source>
</reference>
<dbReference type="SUPFAM" id="SSF55920">
    <property type="entry name" value="Creatinase/aminopeptidase"/>
    <property type="match status" value="1"/>
</dbReference>
<name>A0A745IIW5_SALER</name>
<protein>
    <submittedName>
        <fullName evidence="3">M24 family metallopeptidase</fullName>
    </submittedName>
</protein>
<dbReference type="PANTHER" id="PTHR46112:SF3">
    <property type="entry name" value="AMINOPEPTIDASE YPDF"/>
    <property type="match status" value="1"/>
</dbReference>
<dbReference type="EMBL" id="DAAUTT010000021">
    <property type="protein sequence ID" value="HAF3142297.1"/>
    <property type="molecule type" value="Genomic_DNA"/>
</dbReference>
<evidence type="ECO:0000313" key="3">
    <source>
        <dbReference type="EMBL" id="HAF3142297.1"/>
    </source>
</evidence>
<evidence type="ECO:0000259" key="2">
    <source>
        <dbReference type="Pfam" id="PF01321"/>
    </source>
</evidence>
<feature type="domain" description="Creatinase N-terminal" evidence="2">
    <location>
        <begin position="3"/>
        <end position="120"/>
    </location>
</feature>
<dbReference type="Gene3D" id="3.90.230.10">
    <property type="entry name" value="Creatinase/methionine aminopeptidase superfamily"/>
    <property type="match status" value="1"/>
</dbReference>
<dbReference type="SUPFAM" id="SSF53092">
    <property type="entry name" value="Creatinase/prolidase N-terminal domain"/>
    <property type="match status" value="1"/>
</dbReference>
<proteinExistence type="predicted"/>
<dbReference type="Pfam" id="PF01321">
    <property type="entry name" value="Creatinase_N"/>
    <property type="match status" value="1"/>
</dbReference>
<dbReference type="InterPro" id="IPR029149">
    <property type="entry name" value="Creatin/AminoP/Spt16_N"/>
</dbReference>
<organism evidence="3">
    <name type="scientific">Salmonella enterica</name>
    <name type="common">Salmonella choleraesuis</name>
    <dbReference type="NCBI Taxonomy" id="28901"/>
    <lineage>
        <taxon>Bacteria</taxon>
        <taxon>Pseudomonadati</taxon>
        <taxon>Pseudomonadota</taxon>
        <taxon>Gammaproteobacteria</taxon>
        <taxon>Enterobacterales</taxon>
        <taxon>Enterobacteriaceae</taxon>
        <taxon>Salmonella</taxon>
    </lineage>
</organism>
<dbReference type="PANTHER" id="PTHR46112">
    <property type="entry name" value="AMINOPEPTIDASE"/>
    <property type="match status" value="1"/>
</dbReference>
<accession>A0A745IIW5</accession>
<reference evidence="3" key="1">
    <citation type="journal article" date="2018" name="Genome Biol.">
        <title>SKESA: strategic k-mer extension for scrupulous assemblies.</title>
        <authorList>
            <person name="Souvorov A."/>
            <person name="Agarwala R."/>
            <person name="Lipman D.J."/>
        </authorList>
    </citation>
    <scope>NUCLEOTIDE SEQUENCE</scope>
    <source>
        <strain evidence="3">MA.1090900036</strain>
    </source>
</reference>
<feature type="domain" description="Peptidase M24" evidence="1">
    <location>
        <begin position="121"/>
        <end position="272"/>
    </location>
</feature>
<comment type="caution">
    <text evidence="3">The sequence shown here is derived from an EMBL/GenBank/DDBJ whole genome shotgun (WGS) entry which is preliminary data.</text>
</comment>
<dbReference type="InterPro" id="IPR036005">
    <property type="entry name" value="Creatinase/aminopeptidase-like"/>
</dbReference>
<evidence type="ECO:0000259" key="1">
    <source>
        <dbReference type="Pfam" id="PF00557"/>
    </source>
</evidence>
<dbReference type="RefSeq" id="WP_079982512.1">
    <property type="nucleotide sequence ID" value="NZ_CP030223.1"/>
</dbReference>
<dbReference type="AlphaFoldDB" id="A0A745IIW5"/>
<dbReference type="InterPro" id="IPR050659">
    <property type="entry name" value="Peptidase_M24B"/>
</dbReference>
<dbReference type="InterPro" id="IPR000994">
    <property type="entry name" value="Pept_M24"/>
</dbReference>
<sequence>MTRLTSLRQWLTERQLDAVLISSRPNKQPYLGISSSSGFVLISRQHAHILVDARYYADVKARANGYCIHLLGGQQTLVSLANQIIAAENLQTVGFEGAQVSWETARRWQTELQATMISVSIDALPHGKASDKIVAAGEWITLDFGALYQGYCSDMTRTFLVPGAGAPQEHPLFPVYHIVLEAQLAAIAAIRPGARCLTVDAAARDVIDRAGYGEFFAHNTGHSIGIEVHEDPRFSPDDHTVLAPGMLLTVEPGIYLPEQGGVRIEDVVLVTPEGAEVLYSMPKTVLLTGAA</sequence>